<name>A0A5K8A944_9BACT</name>
<reference evidence="2 3" key="1">
    <citation type="submission" date="2019-11" db="EMBL/GenBank/DDBJ databases">
        <title>Comparative genomics of hydrocarbon-degrading Desulfosarcina strains.</title>
        <authorList>
            <person name="Watanabe M."/>
            <person name="Kojima H."/>
            <person name="Fukui M."/>
        </authorList>
    </citation>
    <scope>NUCLEOTIDE SEQUENCE [LARGE SCALE GENOMIC DNA]</scope>
    <source>
        <strain evidence="3">oXyS1</strain>
    </source>
</reference>
<dbReference type="RefSeq" id="WP_231716998.1">
    <property type="nucleotide sequence ID" value="NZ_AP021879.1"/>
</dbReference>
<accession>A0A5K8A944</accession>
<dbReference type="AlphaFoldDB" id="A0A5K8A944"/>
<feature type="domain" description="N-acetyltransferase" evidence="1">
    <location>
        <begin position="49"/>
        <end position="211"/>
    </location>
</feature>
<dbReference type="PANTHER" id="PTHR43441:SF2">
    <property type="entry name" value="FAMILY ACETYLTRANSFERASE, PUTATIVE (AFU_ORTHOLOGUE AFUA_7G00850)-RELATED"/>
    <property type="match status" value="1"/>
</dbReference>
<dbReference type="InterPro" id="IPR000182">
    <property type="entry name" value="GNAT_dom"/>
</dbReference>
<protein>
    <recommendedName>
        <fullName evidence="1">N-acetyltransferase domain-containing protein</fullName>
    </recommendedName>
</protein>
<proteinExistence type="predicted"/>
<dbReference type="InterPro" id="IPR016181">
    <property type="entry name" value="Acyl_CoA_acyltransferase"/>
</dbReference>
<evidence type="ECO:0000313" key="2">
    <source>
        <dbReference type="EMBL" id="BBO89193.1"/>
    </source>
</evidence>
<keyword evidence="3" id="KW-1185">Reference proteome</keyword>
<dbReference type="PANTHER" id="PTHR43441">
    <property type="entry name" value="RIBOSOMAL-PROTEIN-SERINE ACETYLTRANSFERASE"/>
    <property type="match status" value="1"/>
</dbReference>
<sequence length="224" mass="25846">MHQQIPIRRGQGFVCRQTPSPAHAGNITPSHYAMELNDVFGDAIYTCRLQLRRIRETDLPLLLTWSNCQEAFGPYLTPERQNAERLKEQFATNLFWNRHDKTLLIETRNPVRPIGTIHYWLKPDQLGCAVVAVKIATAEQRGCGYGTEAQKFLIIQLFDQVGVTQVEMYTDIDNKAQQRCLAKLGFSVDRSLTYGDHGVTRTGHLYRLTRKAFQRAAIYRYHYE</sequence>
<organism evidence="2 3">
    <name type="scientific">Desulfosarcina ovata subsp. ovata</name>
    <dbReference type="NCBI Taxonomy" id="2752305"/>
    <lineage>
        <taxon>Bacteria</taxon>
        <taxon>Pseudomonadati</taxon>
        <taxon>Thermodesulfobacteriota</taxon>
        <taxon>Desulfobacteria</taxon>
        <taxon>Desulfobacterales</taxon>
        <taxon>Desulfosarcinaceae</taxon>
        <taxon>Desulfosarcina</taxon>
    </lineage>
</organism>
<dbReference type="Proteomes" id="UP000422108">
    <property type="component" value="Chromosome"/>
</dbReference>
<dbReference type="GO" id="GO:0008999">
    <property type="term" value="F:protein-N-terminal-alanine acetyltransferase activity"/>
    <property type="evidence" value="ECO:0007669"/>
    <property type="project" value="TreeGrafter"/>
</dbReference>
<dbReference type="GO" id="GO:1990189">
    <property type="term" value="F:protein N-terminal-serine acetyltransferase activity"/>
    <property type="evidence" value="ECO:0007669"/>
    <property type="project" value="TreeGrafter"/>
</dbReference>
<dbReference type="Pfam" id="PF13302">
    <property type="entry name" value="Acetyltransf_3"/>
    <property type="match status" value="1"/>
</dbReference>
<evidence type="ECO:0000313" key="3">
    <source>
        <dbReference type="Proteomes" id="UP000422108"/>
    </source>
</evidence>
<dbReference type="InterPro" id="IPR051908">
    <property type="entry name" value="Ribosomal_N-acetyltransferase"/>
</dbReference>
<gene>
    <name evidence="2" type="ORF">DSCOOX_23730</name>
</gene>
<dbReference type="GO" id="GO:0005737">
    <property type="term" value="C:cytoplasm"/>
    <property type="evidence" value="ECO:0007669"/>
    <property type="project" value="TreeGrafter"/>
</dbReference>
<dbReference type="Gene3D" id="3.40.630.30">
    <property type="match status" value="1"/>
</dbReference>
<dbReference type="EMBL" id="AP021879">
    <property type="protein sequence ID" value="BBO89193.1"/>
    <property type="molecule type" value="Genomic_DNA"/>
</dbReference>
<dbReference type="PROSITE" id="PS51186">
    <property type="entry name" value="GNAT"/>
    <property type="match status" value="1"/>
</dbReference>
<dbReference type="SUPFAM" id="SSF55729">
    <property type="entry name" value="Acyl-CoA N-acyltransferases (Nat)"/>
    <property type="match status" value="1"/>
</dbReference>
<evidence type="ECO:0000259" key="1">
    <source>
        <dbReference type="PROSITE" id="PS51186"/>
    </source>
</evidence>